<dbReference type="EMBL" id="SWLB01000021">
    <property type="protein sequence ID" value="KAF3324890.1"/>
    <property type="molecule type" value="Genomic_DNA"/>
</dbReference>
<organism evidence="2 3">
    <name type="scientific">Carex littledalei</name>
    <dbReference type="NCBI Taxonomy" id="544730"/>
    <lineage>
        <taxon>Eukaryota</taxon>
        <taxon>Viridiplantae</taxon>
        <taxon>Streptophyta</taxon>
        <taxon>Embryophyta</taxon>
        <taxon>Tracheophyta</taxon>
        <taxon>Spermatophyta</taxon>
        <taxon>Magnoliopsida</taxon>
        <taxon>Liliopsida</taxon>
        <taxon>Poales</taxon>
        <taxon>Cyperaceae</taxon>
        <taxon>Cyperoideae</taxon>
        <taxon>Cariceae</taxon>
        <taxon>Carex</taxon>
        <taxon>Carex subgen. Euthyceras</taxon>
    </lineage>
</organism>
<reference evidence="2" key="1">
    <citation type="submission" date="2020-01" db="EMBL/GenBank/DDBJ databases">
        <title>Genome sequence of Kobresia littledalei, the first chromosome-level genome in the family Cyperaceae.</title>
        <authorList>
            <person name="Qu G."/>
        </authorList>
    </citation>
    <scope>NUCLEOTIDE SEQUENCE</scope>
    <source>
        <strain evidence="2">C.B.Clarke</strain>
        <tissue evidence="2">Leaf</tissue>
    </source>
</reference>
<feature type="compositionally biased region" description="Basic and acidic residues" evidence="1">
    <location>
        <begin position="1"/>
        <end position="17"/>
    </location>
</feature>
<sequence length="547" mass="59828">MEENRRSIASKVEEERGGTSALVGPSRRSLRPRARTAPYTPSPRRFVADFLSKPSPPIRSLLDTPRASLPPLHDNGASTLKRNQNSGNSTHELLQENDLVAVDYREVAEIEHYLEARTFSRDEAAYLVEVIRSRTPALNKVAALSFTKSPTSIKSESKQSGLLAHRTITWKPGDSVYSKANALGCTPIEIAKAYMRDLSSSRADSGYQTRTSRDAENSLEKNDSNNKLRICWPGALPGNNSSCSTPQSRRGNTVQDATPSCTPFADSHFSRSTFKIKSDRDSYDLFSTGRKRRLTTLDGAKNQKAKLQDDTTSKFADPEDNRETMLTTFTQKGAYPINRSHHTPQSSLGKGENEEAVNGASSLWVHNRRSTETAHKILSHLERAAIPSSLEKLPLQRQTKREIPSQPLLPKNKMQESFQGSGSSNQKLPDANLDAAASKSDATVTKQNSDIGGFGFTFPVPAVHTTSYEPPPTPTMPSPSALPVSVKEPAVPTFSFGSSGSSSRLVFSFGSPDNASTTLDEEPPTFIFGSKKKRLSFSFPENGAVCC</sequence>
<feature type="region of interest" description="Disordered" evidence="1">
    <location>
        <begin position="60"/>
        <end position="92"/>
    </location>
</feature>
<dbReference type="GO" id="GO:0005635">
    <property type="term" value="C:nuclear envelope"/>
    <property type="evidence" value="ECO:0007669"/>
    <property type="project" value="TreeGrafter"/>
</dbReference>
<proteinExistence type="predicted"/>
<dbReference type="PANTHER" id="PTHR33416">
    <property type="entry name" value="NUCLEAR PORE COMPLEX PROTEIN NUP1"/>
    <property type="match status" value="1"/>
</dbReference>
<evidence type="ECO:0000313" key="2">
    <source>
        <dbReference type="EMBL" id="KAF3324890.1"/>
    </source>
</evidence>
<feature type="region of interest" description="Disordered" evidence="1">
    <location>
        <begin position="1"/>
        <end position="42"/>
    </location>
</feature>
<dbReference type="OrthoDB" id="653151at2759"/>
<comment type="caution">
    <text evidence="2">The sequence shown here is derived from an EMBL/GenBank/DDBJ whole genome shotgun (WGS) entry which is preliminary data.</text>
</comment>
<name>A0A833QHK9_9POAL</name>
<protein>
    <submittedName>
        <fullName evidence="2">Mucin-19</fullName>
    </submittedName>
</protein>
<dbReference type="AlphaFoldDB" id="A0A833QHK9"/>
<dbReference type="PANTHER" id="PTHR33416:SF20">
    <property type="entry name" value="NUCLEAR PORE COMPLEX PROTEIN NUP1"/>
    <property type="match status" value="1"/>
</dbReference>
<feature type="region of interest" description="Disordered" evidence="1">
    <location>
        <begin position="331"/>
        <end position="355"/>
    </location>
</feature>
<feature type="region of interest" description="Disordered" evidence="1">
    <location>
        <begin position="239"/>
        <end position="259"/>
    </location>
</feature>
<feature type="region of interest" description="Disordered" evidence="1">
    <location>
        <begin position="389"/>
        <end position="430"/>
    </location>
</feature>
<feature type="compositionally biased region" description="Polar residues" evidence="1">
    <location>
        <begin position="201"/>
        <end position="210"/>
    </location>
</feature>
<gene>
    <name evidence="2" type="ORF">FCM35_KLT11047</name>
</gene>
<dbReference type="Proteomes" id="UP000623129">
    <property type="component" value="Unassembled WGS sequence"/>
</dbReference>
<feature type="region of interest" description="Disordered" evidence="1">
    <location>
        <begin position="201"/>
        <end position="221"/>
    </location>
</feature>
<feature type="compositionally biased region" description="Basic and acidic residues" evidence="1">
    <location>
        <begin position="211"/>
        <end position="221"/>
    </location>
</feature>
<evidence type="ECO:0000256" key="1">
    <source>
        <dbReference type="SAM" id="MobiDB-lite"/>
    </source>
</evidence>
<dbReference type="GO" id="GO:0071763">
    <property type="term" value="P:nuclear membrane organization"/>
    <property type="evidence" value="ECO:0007669"/>
    <property type="project" value="TreeGrafter"/>
</dbReference>
<evidence type="ECO:0000313" key="3">
    <source>
        <dbReference type="Proteomes" id="UP000623129"/>
    </source>
</evidence>
<keyword evidence="3" id="KW-1185">Reference proteome</keyword>
<accession>A0A833QHK9</accession>
<feature type="compositionally biased region" description="Polar residues" evidence="1">
    <location>
        <begin position="415"/>
        <end position="427"/>
    </location>
</feature>
<feature type="compositionally biased region" description="Polar residues" evidence="1">
    <location>
        <begin position="76"/>
        <end position="92"/>
    </location>
</feature>